<name>A0A370H788_9NOCA</name>
<dbReference type="OrthoDB" id="4569727at2"/>
<sequence length="90" mass="10159">MTSPDMQRRVARIEGRVTDIEVSHSDSLYVLKRHAIKSDIVEARLVTGINNVGRDVASIMRHLGVRPIRFQELAVPTDTEIDAVFEEENS</sequence>
<gene>
    <name evidence="1" type="ORF">DFR68_10452</name>
</gene>
<dbReference type="EMBL" id="QQAZ01000004">
    <property type="protein sequence ID" value="RDI51569.1"/>
    <property type="molecule type" value="Genomic_DNA"/>
</dbReference>
<keyword evidence="2" id="KW-1185">Reference proteome</keyword>
<comment type="caution">
    <text evidence="1">The sequence shown here is derived from an EMBL/GenBank/DDBJ whole genome shotgun (WGS) entry which is preliminary data.</text>
</comment>
<evidence type="ECO:0000313" key="1">
    <source>
        <dbReference type="EMBL" id="RDI51569.1"/>
    </source>
</evidence>
<dbReference type="RefSeq" id="WP_147288938.1">
    <property type="nucleotide sequence ID" value="NZ_QQAZ01000004.1"/>
</dbReference>
<organism evidence="1 2">
    <name type="scientific">Nocardia mexicana</name>
    <dbReference type="NCBI Taxonomy" id="279262"/>
    <lineage>
        <taxon>Bacteria</taxon>
        <taxon>Bacillati</taxon>
        <taxon>Actinomycetota</taxon>
        <taxon>Actinomycetes</taxon>
        <taxon>Mycobacteriales</taxon>
        <taxon>Nocardiaceae</taxon>
        <taxon>Nocardia</taxon>
    </lineage>
</organism>
<dbReference type="Proteomes" id="UP000255355">
    <property type="component" value="Unassembled WGS sequence"/>
</dbReference>
<reference evidence="1 2" key="1">
    <citation type="submission" date="2018-07" db="EMBL/GenBank/DDBJ databases">
        <title>Genomic Encyclopedia of Type Strains, Phase IV (KMG-IV): sequencing the most valuable type-strain genomes for metagenomic binning, comparative biology and taxonomic classification.</title>
        <authorList>
            <person name="Goeker M."/>
        </authorList>
    </citation>
    <scope>NUCLEOTIDE SEQUENCE [LARGE SCALE GENOMIC DNA]</scope>
    <source>
        <strain evidence="1 2">DSM 44952</strain>
    </source>
</reference>
<protein>
    <submittedName>
        <fullName evidence="1">Uncharacterized protein</fullName>
    </submittedName>
</protein>
<dbReference type="AlphaFoldDB" id="A0A370H788"/>
<proteinExistence type="predicted"/>
<evidence type="ECO:0000313" key="2">
    <source>
        <dbReference type="Proteomes" id="UP000255355"/>
    </source>
</evidence>
<accession>A0A370H788</accession>